<feature type="repeat" description="ANK" evidence="3">
    <location>
        <begin position="1020"/>
        <end position="1052"/>
    </location>
</feature>
<evidence type="ECO:0000259" key="4">
    <source>
        <dbReference type="Pfam" id="PF14420"/>
    </source>
</evidence>
<dbReference type="InterPro" id="IPR002110">
    <property type="entry name" value="Ankyrin_rpt"/>
</dbReference>
<dbReference type="Pfam" id="PF13637">
    <property type="entry name" value="Ank_4"/>
    <property type="match status" value="1"/>
</dbReference>
<name>A0A8H5XRQ1_9HYPO</name>
<keyword evidence="6" id="KW-1185">Reference proteome</keyword>
<proteinExistence type="predicted"/>
<evidence type="ECO:0000313" key="5">
    <source>
        <dbReference type="EMBL" id="KAF5698554.1"/>
    </source>
</evidence>
<dbReference type="AlphaFoldDB" id="A0A8H5XRQ1"/>
<dbReference type="PROSITE" id="PS50088">
    <property type="entry name" value="ANK_REPEAT"/>
    <property type="match status" value="4"/>
</dbReference>
<evidence type="ECO:0000256" key="2">
    <source>
        <dbReference type="ARBA" id="ARBA00023043"/>
    </source>
</evidence>
<dbReference type="SMART" id="SM00248">
    <property type="entry name" value="ANK"/>
    <property type="match status" value="9"/>
</dbReference>
<keyword evidence="1" id="KW-0677">Repeat</keyword>
<feature type="repeat" description="ANK" evidence="3">
    <location>
        <begin position="985"/>
        <end position="1017"/>
    </location>
</feature>
<evidence type="ECO:0000256" key="1">
    <source>
        <dbReference type="ARBA" id="ARBA00022737"/>
    </source>
</evidence>
<accession>A0A8H5XRQ1</accession>
<dbReference type="SUPFAM" id="SSF48403">
    <property type="entry name" value="Ankyrin repeat"/>
    <property type="match status" value="3"/>
</dbReference>
<reference evidence="5 6" key="1">
    <citation type="submission" date="2020-05" db="EMBL/GenBank/DDBJ databases">
        <title>Identification and distribution of gene clusters putatively required for synthesis of sphingolipid metabolism inhibitors in phylogenetically diverse species of the filamentous fungus Fusarium.</title>
        <authorList>
            <person name="Kim H.-S."/>
            <person name="Busman M."/>
            <person name="Brown D.W."/>
            <person name="Divon H."/>
            <person name="Uhlig S."/>
            <person name="Proctor R.H."/>
        </authorList>
    </citation>
    <scope>NUCLEOTIDE SEQUENCE [LARGE SCALE GENOMIC DNA]</scope>
    <source>
        <strain evidence="5 6">NRRL 26131</strain>
    </source>
</reference>
<dbReference type="PANTHER" id="PTHR24198:SF165">
    <property type="entry name" value="ANKYRIN REPEAT-CONTAINING PROTEIN-RELATED"/>
    <property type="match status" value="1"/>
</dbReference>
<protein>
    <submittedName>
        <fullName evidence="5">Ankyrin repeat-containing protein</fullName>
    </submittedName>
</protein>
<feature type="repeat" description="ANK" evidence="3">
    <location>
        <begin position="1055"/>
        <end position="1080"/>
    </location>
</feature>
<evidence type="ECO:0000256" key="3">
    <source>
        <dbReference type="PROSITE-ProRule" id="PRU00023"/>
    </source>
</evidence>
<dbReference type="PANTHER" id="PTHR24198">
    <property type="entry name" value="ANKYRIN REPEAT AND PROTEIN KINASE DOMAIN-CONTAINING PROTEIN"/>
    <property type="match status" value="1"/>
</dbReference>
<feature type="repeat" description="ANK" evidence="3">
    <location>
        <begin position="676"/>
        <end position="708"/>
    </location>
</feature>
<dbReference type="Proteomes" id="UP000532311">
    <property type="component" value="Unassembled WGS sequence"/>
</dbReference>
<dbReference type="PROSITE" id="PS50297">
    <property type="entry name" value="ANK_REP_REGION"/>
    <property type="match status" value="4"/>
</dbReference>
<dbReference type="Pfam" id="PF12796">
    <property type="entry name" value="Ank_2"/>
    <property type="match status" value="1"/>
</dbReference>
<gene>
    <name evidence="5" type="ORF">FGLOB1_11978</name>
</gene>
<dbReference type="EMBL" id="JAAQPF010000646">
    <property type="protein sequence ID" value="KAF5698554.1"/>
    <property type="molecule type" value="Genomic_DNA"/>
</dbReference>
<dbReference type="Gene3D" id="1.25.40.20">
    <property type="entry name" value="Ankyrin repeat-containing domain"/>
    <property type="match status" value="4"/>
</dbReference>
<keyword evidence="2 3" id="KW-0040">ANK repeat</keyword>
<evidence type="ECO:0000313" key="6">
    <source>
        <dbReference type="Proteomes" id="UP000532311"/>
    </source>
</evidence>
<dbReference type="InterPro" id="IPR025676">
    <property type="entry name" value="Clr5_dom"/>
</dbReference>
<sequence length="1136" mass="127761">MDQVRNKDAIEAEWLRNYQLIRNLYLSDMSLNDLVYWLCIFENFTVTLKSQLEYRLKKWNISKNIDRDSWRYIDQTINKRKREGKESDVILCGKRVKQSTIEKETNRHRDISTPAQNLSGNRVQSAASSDQIIICTPQPYVNEFEWPETLPWFKFRCKLQEWLSYTQLYRVKSDLRGPVIDLLTSKIFLIAHNFDRGQRSHLIPKLAMSLVMGLPEYFPGEHLQTAQIIATGTTNVIMPECLKLIFYKVSNNIIHLWEADDFENLYTIIYRTGLLSAIDSLKRARRQDLTIRAFMDNLFRDLITSVCNGKRMANMENPKTLVKWLLSLGQDPNIEFLESGGIVTALEHAILSRQVDIIEPLLKAGAVISGTWRSGNPVSIMSFVLPDRTCDKEGIHIIRLLLRHYKVLTAEESLHMAILLQDEHLFEEALNTGANIFFPIQIRTDRFMSWDSHPVKEETALSAAAAVSIQATRKIFHFLHHQCCAIEAASFITADVFISAAYVGDADVILFLHEINPIGFRRNARGVTALEVAIKQGHQEAYQLLFKLYRQSSSTLLLIPIFTNQLDILQYFLASGLDVNLTINPADISACRFLRSNQAPFWRFDLLHKHKSSTVLECFLRDTPVRGHVTNGIQLLIRWGAFFPAKGILDLSSSGRDEILSAALDAGADPNVQSSNGESALALALLSKSTNCVQLLLDKGAELKTSTSQVFGGLVPERIYNIQGKRGRGDPRLKTLVLDHWAKAFDTRKDSVLAIDAAIIAEDDARLKIAFSESPTYYSPSSICCAVLVENHWVIDCLLKNRSIQGPHSILEGTAVGLAAMLNNVPLVRKLVVQLQKPETALLPFFARGSSFYSTEDLGITISHTFWPICLDKNDDFDDCGRYGLSKGSPLALAASYRGTAGVLELLSHGYKPDDITWTRAFSMDTQDCLKALMDYNLRVSSLQLAPSTLSRLLRYAIQHEMEQAVVWLIESGADVNEDDLFRFMGRSPIQFAIEVDRLTIAESLLRSGAKVDAAPSFFAGVTTLQSAAIVGHIGFAKQLLDAGARVNLRGSRRQGRTALEGAAEHGRLDMVELLLHHGALTTGPGIFQYIRATYFAELEGHHATAALLRQSRKWTDEDAHFADEELHFDLRMQAD</sequence>
<dbReference type="Pfam" id="PF14420">
    <property type="entry name" value="Clr5"/>
    <property type="match status" value="1"/>
</dbReference>
<comment type="caution">
    <text evidence="5">The sequence shown here is derived from an EMBL/GenBank/DDBJ whole genome shotgun (WGS) entry which is preliminary data.</text>
</comment>
<feature type="domain" description="Clr5" evidence="4">
    <location>
        <begin position="12"/>
        <end position="63"/>
    </location>
</feature>
<organism evidence="5 6">
    <name type="scientific">Fusarium globosum</name>
    <dbReference type="NCBI Taxonomy" id="78864"/>
    <lineage>
        <taxon>Eukaryota</taxon>
        <taxon>Fungi</taxon>
        <taxon>Dikarya</taxon>
        <taxon>Ascomycota</taxon>
        <taxon>Pezizomycotina</taxon>
        <taxon>Sordariomycetes</taxon>
        <taxon>Hypocreomycetidae</taxon>
        <taxon>Hypocreales</taxon>
        <taxon>Nectriaceae</taxon>
        <taxon>Fusarium</taxon>
        <taxon>Fusarium fujikuroi species complex</taxon>
    </lineage>
</organism>
<dbReference type="InterPro" id="IPR036770">
    <property type="entry name" value="Ankyrin_rpt-contain_sf"/>
</dbReference>